<protein>
    <submittedName>
        <fullName evidence="1">Uncharacterized protein</fullName>
    </submittedName>
</protein>
<dbReference type="AlphaFoldDB" id="A0A0E9TL97"/>
<dbReference type="EMBL" id="GBXM01055059">
    <property type="protein sequence ID" value="JAH53518.1"/>
    <property type="molecule type" value="Transcribed_RNA"/>
</dbReference>
<organism evidence="1">
    <name type="scientific">Anguilla anguilla</name>
    <name type="common">European freshwater eel</name>
    <name type="synonym">Muraena anguilla</name>
    <dbReference type="NCBI Taxonomy" id="7936"/>
    <lineage>
        <taxon>Eukaryota</taxon>
        <taxon>Metazoa</taxon>
        <taxon>Chordata</taxon>
        <taxon>Craniata</taxon>
        <taxon>Vertebrata</taxon>
        <taxon>Euteleostomi</taxon>
        <taxon>Actinopterygii</taxon>
        <taxon>Neopterygii</taxon>
        <taxon>Teleostei</taxon>
        <taxon>Anguilliformes</taxon>
        <taxon>Anguillidae</taxon>
        <taxon>Anguilla</taxon>
    </lineage>
</organism>
<reference evidence="1" key="2">
    <citation type="journal article" date="2015" name="Fish Shellfish Immunol.">
        <title>Early steps in the European eel (Anguilla anguilla)-Vibrio vulnificus interaction in the gills: Role of the RtxA13 toxin.</title>
        <authorList>
            <person name="Callol A."/>
            <person name="Pajuelo D."/>
            <person name="Ebbesson L."/>
            <person name="Teles M."/>
            <person name="MacKenzie S."/>
            <person name="Amaro C."/>
        </authorList>
    </citation>
    <scope>NUCLEOTIDE SEQUENCE</scope>
</reference>
<name>A0A0E9TL97_ANGAN</name>
<sequence>MATGIARITILLIHWINEAAMFLRKSITWD</sequence>
<evidence type="ECO:0000313" key="1">
    <source>
        <dbReference type="EMBL" id="JAH53518.1"/>
    </source>
</evidence>
<reference evidence="1" key="1">
    <citation type="submission" date="2014-11" db="EMBL/GenBank/DDBJ databases">
        <authorList>
            <person name="Amaro Gonzalez C."/>
        </authorList>
    </citation>
    <scope>NUCLEOTIDE SEQUENCE</scope>
</reference>
<proteinExistence type="predicted"/>
<accession>A0A0E9TL97</accession>